<dbReference type="Proteomes" id="UP001333110">
    <property type="component" value="Unassembled WGS sequence"/>
</dbReference>
<accession>A0AAN7Q4D3</accession>
<comment type="caution">
    <text evidence="2">The sequence shown here is derived from an EMBL/GenBank/DDBJ whole genome shotgun (WGS) entry which is preliminary data.</text>
</comment>
<dbReference type="AlphaFoldDB" id="A0AAN7Q4D3"/>
<feature type="region of interest" description="Disordered" evidence="1">
    <location>
        <begin position="23"/>
        <end position="46"/>
    </location>
</feature>
<name>A0AAN7Q4D3_MYCAM</name>
<feature type="non-terminal residue" evidence="2">
    <location>
        <position position="1180"/>
    </location>
</feature>
<evidence type="ECO:0000313" key="2">
    <source>
        <dbReference type="EMBL" id="KAK4831231.1"/>
    </source>
</evidence>
<sequence length="1180" mass="130825">MEGEKEPCVAIFKEIAGRDLPTDISKYDEASSGNEDDSPLADDPKNMKQCETLPEAFKGDDQDIVDMVLRKVLHPLTCYIDFPEQLLLYEAQGVNDGSRVDDEGDPLTGTVQERHISDVPFQDFHLSLTLELCKGSRKQSKRPYRHPKKSTERSGEGLEIFPTASKGLKLPSVVTILKFTGGVALGVHVLDPIYPDSASSPLPSSSLNSGQQQAALLLSLGSQKAALAFQPKVHDTGRLIKGTIQVQENEKRREEKRREEKRREEKRREEKRREGKGREGKGREGKGREGKGREGKGREGKGREGKGREGKGREGKGREGKGREGKGREGKGREGKGREGKGREGKGREGKGREGKGREGKGREGKGREGKGREGKGKELLVVIKDPSPPGDGSGRSSIQLPSTMIGHNNSLNSVSHCQLCIFFRQDAFDDDGQFHVGRKAETIADIITSFARVGQICSEDKALETQGLRPLDQMLGNRPVAVDVELEPPEAARGSRGDLLQCAGGVRAGNVTGVHRFGRFGRWQITMGQADVYLTDASTSGGFSLGLYTTSVKNLHQKLDMILQLSPLLPLSGTKQKEYANTPVDSAVMTEESTNVMLEHETEMTFWGSVSNYSMEQLVREPTGANAVLSFVALALPVEAPLCDSDHRGLSFTSSTGAPQAKYATAIVLSFKKSYAEMRRLVKKKLESFTLERKGYTAFLRAELKMCSKKDPRGSGWRLNHFPGQPVPMLDNPFTEEKFPNIQSKPPLAQLEAISSCPITCYLGEETDPNLSTTSFQAKPPQLPQSLLIRHLLQTLHQLRCPPLDTLQHLNIPLVVGGPKLNTVFKVQPHQCRVQGHDHFPSPAGHAIFDTSQDAVGFLGRLGTLLAHIQAVVNQHPQVLLCQAAFQPLFPKPVALHGVAVAQVQDLALGLVKPHTIDRSPSIQPVQVPLQSLPTLQQINTPTQLGVICKLTESTLDPFVQIIDKDVKQNWPQHRALGNTACDRPPTGVNSIHHHSLGPAVQPVLYQAKSTPVQAMSSQFLQENALCNAENRNAIKEERRGEERRGEERRGEERRGEERRGEERRGEERRGEERGGEGRAGEERRGEERRGEERRGEERRGEERRGEERGGEGRRGEERRGEERRGEERRGEERRGEERRGEERRGEERRGEEILHSAEHAVSSFKLCNMMETNKCFCR</sequence>
<evidence type="ECO:0000313" key="3">
    <source>
        <dbReference type="Proteomes" id="UP001333110"/>
    </source>
</evidence>
<proteinExistence type="predicted"/>
<gene>
    <name evidence="2" type="ORF">QYF61_016329</name>
</gene>
<dbReference type="EMBL" id="JAUNZN010000001">
    <property type="protein sequence ID" value="KAK4831231.1"/>
    <property type="molecule type" value="Genomic_DNA"/>
</dbReference>
<protein>
    <submittedName>
        <fullName evidence="2">Uncharacterized protein</fullName>
    </submittedName>
</protein>
<feature type="region of interest" description="Disordered" evidence="1">
    <location>
        <begin position="247"/>
        <end position="400"/>
    </location>
</feature>
<keyword evidence="3" id="KW-1185">Reference proteome</keyword>
<feature type="region of interest" description="Disordered" evidence="1">
    <location>
        <begin position="1039"/>
        <end position="1157"/>
    </location>
</feature>
<organism evidence="2 3">
    <name type="scientific">Mycteria americana</name>
    <name type="common">Wood stork</name>
    <dbReference type="NCBI Taxonomy" id="33587"/>
    <lineage>
        <taxon>Eukaryota</taxon>
        <taxon>Metazoa</taxon>
        <taxon>Chordata</taxon>
        <taxon>Craniata</taxon>
        <taxon>Vertebrata</taxon>
        <taxon>Euteleostomi</taxon>
        <taxon>Archelosauria</taxon>
        <taxon>Archosauria</taxon>
        <taxon>Dinosauria</taxon>
        <taxon>Saurischia</taxon>
        <taxon>Theropoda</taxon>
        <taxon>Coelurosauria</taxon>
        <taxon>Aves</taxon>
        <taxon>Neognathae</taxon>
        <taxon>Neoaves</taxon>
        <taxon>Aequornithes</taxon>
        <taxon>Ciconiiformes</taxon>
        <taxon>Ciconiidae</taxon>
        <taxon>Mycteria</taxon>
    </lineage>
</organism>
<dbReference type="PANTHER" id="PTHR35001:SF3">
    <property type="entry name" value="RIBOSOME-BINDING PROTEIN 1"/>
    <property type="match status" value="1"/>
</dbReference>
<evidence type="ECO:0000256" key="1">
    <source>
        <dbReference type="SAM" id="MobiDB-lite"/>
    </source>
</evidence>
<reference evidence="2 3" key="1">
    <citation type="journal article" date="2023" name="J. Hered.">
        <title>Chromosome-level genome of the wood stork (Mycteria americana) provides insight into avian chromosome evolution.</title>
        <authorList>
            <person name="Flamio R. Jr."/>
            <person name="Ramstad K.M."/>
        </authorList>
    </citation>
    <scope>NUCLEOTIDE SEQUENCE [LARGE SCALE GENOMIC DNA]</scope>
    <source>
        <strain evidence="2">JAX WOST 10</strain>
    </source>
</reference>
<feature type="compositionally biased region" description="Basic and acidic residues" evidence="1">
    <location>
        <begin position="248"/>
        <end position="379"/>
    </location>
</feature>
<dbReference type="PANTHER" id="PTHR35001">
    <property type="entry name" value="COLLAGEN IV NC1 DOMAIN-CONTAINING PROTEIN"/>
    <property type="match status" value="1"/>
</dbReference>